<dbReference type="PROSITE" id="PS50943">
    <property type="entry name" value="HTH_CROC1"/>
    <property type="match status" value="1"/>
</dbReference>
<dbReference type="HOGENOM" id="CLU_057293_0_0_6"/>
<evidence type="ECO:0000313" key="3">
    <source>
        <dbReference type="Proteomes" id="UP000034071"/>
    </source>
</evidence>
<dbReference type="InterPro" id="IPR003593">
    <property type="entry name" value="AAA+_ATPase"/>
</dbReference>
<dbReference type="OrthoDB" id="34187at2"/>
<keyword evidence="3" id="KW-1185">Reference proteome</keyword>
<accession>A0A0F6RD92</accession>
<evidence type="ECO:0000313" key="2">
    <source>
        <dbReference type="EMBL" id="AKE52711.1"/>
    </source>
</evidence>
<gene>
    <name evidence="2" type="ORF">TQ33_1770</name>
</gene>
<dbReference type="Pfam" id="PF13481">
    <property type="entry name" value="AAA_25"/>
    <property type="match status" value="1"/>
</dbReference>
<dbReference type="Gene3D" id="3.40.50.300">
    <property type="entry name" value="P-loop containing nucleotide triphosphate hydrolases"/>
    <property type="match status" value="1"/>
</dbReference>
<protein>
    <submittedName>
        <fullName evidence="2">Putative replicative DNA helicase</fullName>
    </submittedName>
</protein>
<feature type="domain" description="HTH cro/C1-type" evidence="1">
    <location>
        <begin position="284"/>
        <end position="313"/>
    </location>
</feature>
<dbReference type="InterPro" id="IPR027417">
    <property type="entry name" value="P-loop_NTPase"/>
</dbReference>
<reference evidence="2 3" key="1">
    <citation type="submission" date="2015-02" db="EMBL/GenBank/DDBJ databases">
        <title>Complete genome sequence of Kangiella geojedonensis strain YCS-5T.</title>
        <authorList>
            <person name="Kim K.M."/>
        </authorList>
    </citation>
    <scope>NUCLEOTIDE SEQUENCE [LARGE SCALE GENOMIC DNA]</scope>
    <source>
        <strain evidence="2 3">YCS-5</strain>
    </source>
</reference>
<keyword evidence="2" id="KW-0378">Hydrolase</keyword>
<keyword evidence="2" id="KW-0347">Helicase</keyword>
<sequence>MPNQHIPTTNREAEEFDGNWAKAEHDIAPAFKVSKIGEFLKKKIPPRELLLAPWLPKQGLAMVYAPRGVGKTHFALEVAVALATGGEFLGWKAPRPVKVLYIDGEMPSADLQTRLKQIQKRTGLIPGDNLRIMTPDEQSGAMPDLSDPCSLARLKHFTDVDLIVVDNISTLCRTGNENEAESWRITEGWALRLRAEGRSVLFVHHSGKGGGQRGTSKREDTLDTVVALKHPDDYKQSDGARFEVHFEKARGFSGEDAEPIEARLEIEDKEGYQWQWQKKQDSELLKIRKLSGEGLNQSEIAEELGVNKSTISRKFKYLKAKGKLD</sequence>
<dbReference type="AlphaFoldDB" id="A0A0F6RD92"/>
<dbReference type="Gene3D" id="1.10.10.60">
    <property type="entry name" value="Homeodomain-like"/>
    <property type="match status" value="1"/>
</dbReference>
<dbReference type="KEGG" id="kge:TQ33_1770"/>
<dbReference type="STRING" id="914150.TQ33_1770"/>
<dbReference type="InterPro" id="IPR001387">
    <property type="entry name" value="Cro/C1-type_HTH"/>
</dbReference>
<dbReference type="GO" id="GO:0004386">
    <property type="term" value="F:helicase activity"/>
    <property type="evidence" value="ECO:0007669"/>
    <property type="project" value="UniProtKB-KW"/>
</dbReference>
<proteinExistence type="predicted"/>
<dbReference type="Proteomes" id="UP000034071">
    <property type="component" value="Chromosome"/>
</dbReference>
<name>A0A0F6RD92_9GAMM</name>
<organism evidence="2 3">
    <name type="scientific">Kangiella geojedonensis</name>
    <dbReference type="NCBI Taxonomy" id="914150"/>
    <lineage>
        <taxon>Bacteria</taxon>
        <taxon>Pseudomonadati</taxon>
        <taxon>Pseudomonadota</taxon>
        <taxon>Gammaproteobacteria</taxon>
        <taxon>Kangiellales</taxon>
        <taxon>Kangiellaceae</taxon>
        <taxon>Kangiella</taxon>
    </lineage>
</organism>
<dbReference type="SMART" id="SM00382">
    <property type="entry name" value="AAA"/>
    <property type="match status" value="1"/>
</dbReference>
<dbReference type="PATRIC" id="fig|914150.5.peg.1795"/>
<keyword evidence="2" id="KW-0547">Nucleotide-binding</keyword>
<dbReference type="SUPFAM" id="SSF52540">
    <property type="entry name" value="P-loop containing nucleoside triphosphate hydrolases"/>
    <property type="match status" value="1"/>
</dbReference>
<dbReference type="EMBL" id="CP010975">
    <property type="protein sequence ID" value="AKE52711.1"/>
    <property type="molecule type" value="Genomic_DNA"/>
</dbReference>
<keyword evidence="2" id="KW-0067">ATP-binding</keyword>
<evidence type="ECO:0000259" key="1">
    <source>
        <dbReference type="PROSITE" id="PS50943"/>
    </source>
</evidence>